<dbReference type="GO" id="GO:0006096">
    <property type="term" value="P:glycolytic process"/>
    <property type="evidence" value="ECO:0007669"/>
    <property type="project" value="UniProtKB-KW"/>
</dbReference>
<dbReference type="InterPro" id="IPR009057">
    <property type="entry name" value="Homeodomain-like_sf"/>
</dbReference>
<dbReference type="Proteomes" id="UP000470302">
    <property type="component" value="Unassembled WGS sequence"/>
</dbReference>
<dbReference type="Gene3D" id="1.10.10.10">
    <property type="entry name" value="Winged helix-like DNA-binding domain superfamily/Winged helix DNA-binding domain"/>
    <property type="match status" value="1"/>
</dbReference>
<dbReference type="PANTHER" id="PTHR30514:SF18">
    <property type="entry name" value="RPIR-FAMILY TRANSCRIPTIONAL REGULATOR"/>
    <property type="match status" value="1"/>
</dbReference>
<name>A0A845G8U6_9BURK</name>
<dbReference type="GO" id="GO:0097367">
    <property type="term" value="F:carbohydrate derivative binding"/>
    <property type="evidence" value="ECO:0007669"/>
    <property type="project" value="InterPro"/>
</dbReference>
<proteinExistence type="predicted"/>
<dbReference type="InterPro" id="IPR036388">
    <property type="entry name" value="WH-like_DNA-bd_sf"/>
</dbReference>
<evidence type="ECO:0000313" key="7">
    <source>
        <dbReference type="Proteomes" id="UP000470302"/>
    </source>
</evidence>
<dbReference type="InterPro" id="IPR035472">
    <property type="entry name" value="RpiR-like_SIS"/>
</dbReference>
<dbReference type="SUPFAM" id="SSF53697">
    <property type="entry name" value="SIS domain"/>
    <property type="match status" value="1"/>
</dbReference>
<dbReference type="Pfam" id="PF01380">
    <property type="entry name" value="SIS"/>
    <property type="match status" value="1"/>
</dbReference>
<dbReference type="InterPro" id="IPR046348">
    <property type="entry name" value="SIS_dom_sf"/>
</dbReference>
<dbReference type="GO" id="GO:0003677">
    <property type="term" value="F:DNA binding"/>
    <property type="evidence" value="ECO:0007669"/>
    <property type="project" value="UniProtKB-KW"/>
</dbReference>
<dbReference type="RefSeq" id="WP_161099792.1">
    <property type="nucleotide sequence ID" value="NZ_WWCW01000166.1"/>
</dbReference>
<dbReference type="CDD" id="cd05013">
    <property type="entry name" value="SIS_RpiR"/>
    <property type="match status" value="1"/>
</dbReference>
<dbReference type="Pfam" id="PF01418">
    <property type="entry name" value="HTH_6"/>
    <property type="match status" value="1"/>
</dbReference>
<keyword evidence="4" id="KW-0804">Transcription</keyword>
<evidence type="ECO:0000256" key="1">
    <source>
        <dbReference type="ARBA" id="ARBA00023015"/>
    </source>
</evidence>
<reference evidence="6 7" key="1">
    <citation type="submission" date="2020-01" db="EMBL/GenBank/DDBJ databases">
        <title>Novel species isolated from a subtropical stream in China.</title>
        <authorList>
            <person name="Lu H."/>
        </authorList>
    </citation>
    <scope>NUCLEOTIDE SEQUENCE [LARGE SCALE GENOMIC DNA]</scope>
    <source>
        <strain evidence="6 7">FT82W</strain>
    </source>
</reference>
<accession>A0A845G8U6</accession>
<dbReference type="SUPFAM" id="SSF46689">
    <property type="entry name" value="Homeodomain-like"/>
    <property type="match status" value="1"/>
</dbReference>
<gene>
    <name evidence="6" type="ORF">GTP91_28505</name>
</gene>
<dbReference type="InterPro" id="IPR001347">
    <property type="entry name" value="SIS_dom"/>
</dbReference>
<keyword evidence="3" id="KW-0324">Glycolysis</keyword>
<dbReference type="EMBL" id="WWCW01000166">
    <property type="protein sequence ID" value="MYM91103.1"/>
    <property type="molecule type" value="Genomic_DNA"/>
</dbReference>
<dbReference type="AlphaFoldDB" id="A0A845G8U6"/>
<dbReference type="PANTHER" id="PTHR30514">
    <property type="entry name" value="GLUCOKINASE"/>
    <property type="match status" value="1"/>
</dbReference>
<evidence type="ECO:0000256" key="2">
    <source>
        <dbReference type="ARBA" id="ARBA00023125"/>
    </source>
</evidence>
<dbReference type="InterPro" id="IPR000281">
    <property type="entry name" value="HTH_RpiR"/>
</dbReference>
<comment type="caution">
    <text evidence="6">The sequence shown here is derived from an EMBL/GenBank/DDBJ whole genome shotgun (WGS) entry which is preliminary data.</text>
</comment>
<evidence type="ECO:0000313" key="6">
    <source>
        <dbReference type="EMBL" id="MYM91103.1"/>
    </source>
</evidence>
<evidence type="ECO:0000259" key="5">
    <source>
        <dbReference type="PROSITE" id="PS51071"/>
    </source>
</evidence>
<dbReference type="PROSITE" id="PS51071">
    <property type="entry name" value="HTH_RPIR"/>
    <property type="match status" value="1"/>
</dbReference>
<evidence type="ECO:0000256" key="3">
    <source>
        <dbReference type="ARBA" id="ARBA00023152"/>
    </source>
</evidence>
<sequence>MTKETSSAADLSSWIQQHLDQLPQAERRLAIVILEAPGQLASYSASEVTRMAGVSNATMTRLVQRLGYENYDQMRRLSRQNMDWGSPLYLLDRKAADDETAEARGPFEQHVAASVQNIQGTFAGMSAADIDVIGDAIAEARQVRVFGQRNNYFFAAYLRWQFIQFRNNVYLLPVSGETMGEYLVGLQPDDLFIVFGLRRRTPGLAALITAVSRAGVRTLLITDSANRSDLGATWVLKCDTTSSTPLDNHAAVMALCHVLASQVIDKAGVAGRQRLIRIEELHAELKEL</sequence>
<dbReference type="Gene3D" id="3.40.50.10490">
    <property type="entry name" value="Glucose-6-phosphate isomerase like protein, domain 1"/>
    <property type="match status" value="1"/>
</dbReference>
<dbReference type="InterPro" id="IPR047640">
    <property type="entry name" value="RpiR-like"/>
</dbReference>
<evidence type="ECO:0000256" key="4">
    <source>
        <dbReference type="ARBA" id="ARBA00023163"/>
    </source>
</evidence>
<dbReference type="GO" id="GO:0003700">
    <property type="term" value="F:DNA-binding transcription factor activity"/>
    <property type="evidence" value="ECO:0007669"/>
    <property type="project" value="InterPro"/>
</dbReference>
<keyword evidence="1" id="KW-0805">Transcription regulation</keyword>
<feature type="domain" description="HTH rpiR-type" evidence="5">
    <location>
        <begin position="9"/>
        <end position="85"/>
    </location>
</feature>
<protein>
    <submittedName>
        <fullName evidence="6">SIS domain-containing protein</fullName>
    </submittedName>
</protein>
<keyword evidence="2" id="KW-0238">DNA-binding</keyword>
<organism evidence="6 7">
    <name type="scientific">Duganella vulcania</name>
    <dbReference type="NCBI Taxonomy" id="2692166"/>
    <lineage>
        <taxon>Bacteria</taxon>
        <taxon>Pseudomonadati</taxon>
        <taxon>Pseudomonadota</taxon>
        <taxon>Betaproteobacteria</taxon>
        <taxon>Burkholderiales</taxon>
        <taxon>Oxalobacteraceae</taxon>
        <taxon>Telluria group</taxon>
        <taxon>Duganella</taxon>
    </lineage>
</organism>